<keyword evidence="5 6" id="KW-0862">Zinc</keyword>
<feature type="binding site" evidence="5 6">
    <location>
        <position position="72"/>
    </location>
    <ligand>
        <name>Zn(2+)</name>
        <dbReference type="ChEBI" id="CHEBI:29105"/>
    </ligand>
</feature>
<keyword evidence="4" id="KW-1185">Reference proteome</keyword>
<reference evidence="5 6" key="2">
    <citation type="journal article" date="2025" name="Nat. Microbiol.">
        <title>Structure of an archaeal ribosome reveals a divergent active site and hibernation factor.</title>
        <authorList>
            <person name="Nissley A.J."/>
            <person name="Shulgina Y."/>
            <person name="Kivimae R.W."/>
            <person name="Downing B.E."/>
            <person name="Penev P.I."/>
            <person name="Banfield J.F."/>
            <person name="Nayak D.D."/>
            <person name="Cate J.H.D."/>
        </authorList>
    </citation>
    <scope>STRUCTURE BY ELECTRON MICROSCOPY (2.36 ANGSTROMS) IN COMPLEX WITH ZN(2+)</scope>
</reference>
<dbReference type="Pfam" id="PF01283">
    <property type="entry name" value="Ribosomal_S26e"/>
    <property type="match status" value="1"/>
</dbReference>
<feature type="binding site" evidence="5 6">
    <location>
        <position position="75"/>
    </location>
    <ligand>
        <name>Zn(2+)</name>
        <dbReference type="ChEBI" id="CHEBI:29105"/>
    </ligand>
</feature>
<reference evidence="3" key="1">
    <citation type="submission" date="2007-02" db="EMBL/GenBank/DDBJ databases">
        <title>Complete sequence of Pyrobaculum calidifontis JCM 11548.</title>
        <authorList>
            <consortium name="US DOE Joint Genome Institute"/>
            <person name="Copeland A."/>
            <person name="Lucas S."/>
            <person name="Lapidus A."/>
            <person name="Barry K."/>
            <person name="Glavina del Rio T."/>
            <person name="Dalin E."/>
            <person name="Tice H."/>
            <person name="Pitluck S."/>
            <person name="Chain P."/>
            <person name="Malfatti S."/>
            <person name="Shin M."/>
            <person name="Vergez L."/>
            <person name="Schmutz J."/>
            <person name="Larimer F."/>
            <person name="Land M."/>
            <person name="Hauser L."/>
            <person name="Kyrpides N."/>
            <person name="Mikhailova N."/>
            <person name="Cozen A.E."/>
            <person name="Fitz-Gibbon S.T."/>
            <person name="House C.H."/>
            <person name="Saltikov C."/>
            <person name="Lowe T.M."/>
            <person name="Richardson P."/>
        </authorList>
    </citation>
    <scope>NUCLEOTIDE SEQUENCE [LARGE SCALE GENOMIC DNA]</scope>
    <source>
        <strain evidence="3">JCM 11548</strain>
    </source>
</reference>
<proteinExistence type="evidence at protein level"/>
<evidence type="ECO:0000313" key="3">
    <source>
        <dbReference type="EMBL" id="ABO08516.1"/>
    </source>
</evidence>
<dbReference type="Proteomes" id="UP000001431">
    <property type="component" value="Chromosome"/>
</dbReference>
<evidence type="ECO:0007829" key="5">
    <source>
        <dbReference type="PDB" id="9E71"/>
    </source>
</evidence>
<accession>A3MV49</accession>
<dbReference type="EMDB" id="EMD-47668"/>
<dbReference type="PDB" id="9E7F">
    <property type="method" value="EM"/>
    <property type="resolution" value="2.53 A"/>
    <property type="chains" value="BX=1-100"/>
</dbReference>
<dbReference type="GO" id="GO:0003729">
    <property type="term" value="F:mRNA binding"/>
    <property type="evidence" value="ECO:0007669"/>
    <property type="project" value="TreeGrafter"/>
</dbReference>
<dbReference type="PANTHER" id="PTHR12538:SF0">
    <property type="entry name" value="40S RIBOSOMAL PROTEIN S26"/>
    <property type="match status" value="1"/>
</dbReference>
<dbReference type="InterPro" id="IPR038551">
    <property type="entry name" value="Ribosomal_eS26_sf"/>
</dbReference>
<dbReference type="NCBIfam" id="NF006816">
    <property type="entry name" value="PRK09335.1"/>
    <property type="match status" value="1"/>
</dbReference>
<dbReference type="Gene3D" id="3.30.1740.20">
    <property type="entry name" value="Ribosomal protein S26e"/>
    <property type="match status" value="1"/>
</dbReference>
<dbReference type="InterPro" id="IPR000892">
    <property type="entry name" value="Ribosomal_eS26"/>
</dbReference>
<organism evidence="3 4">
    <name type="scientific">Pyrobaculum calidifontis (strain DSM 21063 / JCM 11548 / VA1)</name>
    <dbReference type="NCBI Taxonomy" id="410359"/>
    <lineage>
        <taxon>Archaea</taxon>
        <taxon>Thermoproteota</taxon>
        <taxon>Thermoprotei</taxon>
        <taxon>Thermoproteales</taxon>
        <taxon>Thermoproteaceae</taxon>
        <taxon>Pyrobaculum</taxon>
    </lineage>
</organism>
<protein>
    <submittedName>
        <fullName evidence="3">SSU ribosomal protein S26E</fullName>
    </submittedName>
</protein>
<dbReference type="FunFam" id="3.30.1740.20:FF:000004">
    <property type="entry name" value="30S ribosomal protein S26e"/>
    <property type="match status" value="1"/>
</dbReference>
<dbReference type="HOGENOM" id="CLU_129451_3_0_2"/>
<evidence type="ECO:0007829" key="6">
    <source>
        <dbReference type="PDB" id="9E7F"/>
    </source>
</evidence>
<dbReference type="GO" id="GO:0003735">
    <property type="term" value="F:structural constituent of ribosome"/>
    <property type="evidence" value="ECO:0007669"/>
    <property type="project" value="InterPro"/>
</dbReference>
<dbReference type="AlphaFoldDB" id="A3MV49"/>
<dbReference type="EMBL" id="CP000561">
    <property type="protein sequence ID" value="ABO08516.1"/>
    <property type="molecule type" value="Genomic_DNA"/>
</dbReference>
<dbReference type="EMDB" id="EMD-47628"/>
<feature type="binding site" evidence="5 6">
    <location>
        <position position="28"/>
    </location>
    <ligand>
        <name>Zn(2+)</name>
        <dbReference type="ChEBI" id="CHEBI:29105"/>
    </ligand>
</feature>
<dbReference type="eggNOG" id="arCOG04305">
    <property type="taxonomic scope" value="Archaea"/>
</dbReference>
<feature type="binding site" evidence="5 6">
    <location>
        <position position="25"/>
    </location>
    <ligand>
        <name>Zn(2+)</name>
        <dbReference type="ChEBI" id="CHEBI:29105"/>
    </ligand>
</feature>
<gene>
    <name evidence="3" type="ordered locus">Pcal_1091</name>
</gene>
<keyword evidence="5 6" id="KW-0002">3D-structure</keyword>
<dbReference type="GO" id="GO:0006412">
    <property type="term" value="P:translation"/>
    <property type="evidence" value="ECO:0007669"/>
    <property type="project" value="InterPro"/>
</dbReference>
<keyword evidence="1 3" id="KW-0689">Ribosomal protein</keyword>
<dbReference type="GO" id="GO:0022627">
    <property type="term" value="C:cytosolic small ribosomal subunit"/>
    <property type="evidence" value="ECO:0007669"/>
    <property type="project" value="TreeGrafter"/>
</dbReference>
<keyword evidence="5 6" id="KW-0479">Metal-binding</keyword>
<name>A3MV49_PYRCJ</name>
<evidence type="ECO:0000256" key="1">
    <source>
        <dbReference type="ARBA" id="ARBA00022980"/>
    </source>
</evidence>
<sequence length="100" mass="11547">MAMPKKRKNRGRKKGDKGREPYVYCDNCGKVVPRSKAIRLTVPYSPVPPDLARELEKQGAIISRYLVTKTYCINCAVFFGIIKVRPREERKKRVPLQQVI</sequence>
<dbReference type="STRING" id="410359.Pcal_1091"/>
<dbReference type="PDB" id="9E71">
    <property type="method" value="EM"/>
    <property type="resolution" value="2.36 A"/>
    <property type="chains" value="BX=1-100"/>
</dbReference>
<dbReference type="KEGG" id="pcl:Pcal_1091"/>
<evidence type="ECO:0000256" key="2">
    <source>
        <dbReference type="ARBA" id="ARBA00023274"/>
    </source>
</evidence>
<evidence type="ECO:0000313" key="4">
    <source>
        <dbReference type="Proteomes" id="UP000001431"/>
    </source>
</evidence>
<keyword evidence="2" id="KW-0687">Ribonucleoprotein</keyword>
<dbReference type="PANTHER" id="PTHR12538">
    <property type="entry name" value="40S RIBOSOMAL PROTEIN S26"/>
    <property type="match status" value="1"/>
</dbReference>